<feature type="transmembrane region" description="Helical" evidence="1">
    <location>
        <begin position="291"/>
        <end position="314"/>
    </location>
</feature>
<evidence type="ECO:0000313" key="3">
    <source>
        <dbReference type="Proteomes" id="UP000039865"/>
    </source>
</evidence>
<sequence>MLDIEIKLKPSKCKILLGMFNGSISQIPYQVVMPLLPWLTQYIFMIGQYGLVFQALCHIGILIARLFAGPLIKQIGSRLVIMIGGLLTLQYFIYIFYLISRIFTHYIFNPFELQYKLTGHFKVFIFLSFLFGIGIFLSYEGNHRYIKHCAVNIEKIEERQRRQDQYTKYYNQLVFFFKIIGIIIAAVLVFDLHSGSVTSFTLQFDNLMIFCSALSLGSFVIALMMPAPYTVRKQNSIDYIEEQSDHNRIQSNSQKNHISEFYDYESPYYFTLKTVIKDLFTEIFSTRMAKYTLHIICSASMSTMFESVAFVFMYTKIRDNVQENELRVAYLMFIPYVGIYLLLSFCTCRTCYDFNDQGRQRTSRKWGAIINLFTFLGMCIIAIIFRTKKWDFYKISAAQTIGIFVGGAAYCGLCDLLLQKQRKSLAFQGQRHKSFYQATQIVEEFVKAVIQIALFLHYYIWIDQWNFEELLGFQFFILIAISLALGMILQVLIWLFF</sequence>
<feature type="transmembrane region" description="Helical" evidence="1">
    <location>
        <begin position="42"/>
        <end position="67"/>
    </location>
</feature>
<dbReference type="InParanoid" id="A0A078AA76"/>
<feature type="transmembrane region" description="Helical" evidence="1">
    <location>
        <begin position="79"/>
        <end position="99"/>
    </location>
</feature>
<feature type="transmembrane region" description="Helical" evidence="1">
    <location>
        <begin position="326"/>
        <end position="345"/>
    </location>
</feature>
<dbReference type="Proteomes" id="UP000039865">
    <property type="component" value="Unassembled WGS sequence"/>
</dbReference>
<feature type="transmembrane region" description="Helical" evidence="1">
    <location>
        <begin position="397"/>
        <end position="418"/>
    </location>
</feature>
<organism evidence="2 3">
    <name type="scientific">Stylonychia lemnae</name>
    <name type="common">Ciliate</name>
    <dbReference type="NCBI Taxonomy" id="5949"/>
    <lineage>
        <taxon>Eukaryota</taxon>
        <taxon>Sar</taxon>
        <taxon>Alveolata</taxon>
        <taxon>Ciliophora</taxon>
        <taxon>Intramacronucleata</taxon>
        <taxon>Spirotrichea</taxon>
        <taxon>Stichotrichia</taxon>
        <taxon>Sporadotrichida</taxon>
        <taxon>Oxytrichidae</taxon>
        <taxon>Stylonychinae</taxon>
        <taxon>Stylonychia</taxon>
    </lineage>
</organism>
<evidence type="ECO:0000256" key="1">
    <source>
        <dbReference type="SAM" id="Phobius"/>
    </source>
</evidence>
<feature type="transmembrane region" description="Helical" evidence="1">
    <location>
        <begin position="473"/>
        <end position="496"/>
    </location>
</feature>
<feature type="transmembrane region" description="Helical" evidence="1">
    <location>
        <begin position="119"/>
        <end position="139"/>
    </location>
</feature>
<dbReference type="EMBL" id="CCKQ01007748">
    <property type="protein sequence ID" value="CDW79165.1"/>
    <property type="molecule type" value="Genomic_DNA"/>
</dbReference>
<feature type="transmembrane region" description="Helical" evidence="1">
    <location>
        <begin position="169"/>
        <end position="190"/>
    </location>
</feature>
<reference evidence="2 3" key="1">
    <citation type="submission" date="2014-06" db="EMBL/GenBank/DDBJ databases">
        <authorList>
            <person name="Swart Estienne"/>
        </authorList>
    </citation>
    <scope>NUCLEOTIDE SEQUENCE [LARGE SCALE GENOMIC DNA]</scope>
    <source>
        <strain evidence="2 3">130c</strain>
    </source>
</reference>
<feature type="transmembrane region" description="Helical" evidence="1">
    <location>
        <begin position="441"/>
        <end position="461"/>
    </location>
</feature>
<keyword evidence="3" id="KW-1185">Reference proteome</keyword>
<dbReference type="InterPro" id="IPR036259">
    <property type="entry name" value="MFS_trans_sf"/>
</dbReference>
<name>A0A078AA76_STYLE</name>
<feature type="transmembrane region" description="Helical" evidence="1">
    <location>
        <begin position="202"/>
        <end position="225"/>
    </location>
</feature>
<keyword evidence="1" id="KW-1133">Transmembrane helix</keyword>
<feature type="transmembrane region" description="Helical" evidence="1">
    <location>
        <begin position="366"/>
        <end position="385"/>
    </location>
</feature>
<dbReference type="AlphaFoldDB" id="A0A078AA76"/>
<gene>
    <name evidence="2" type="primary">Contig8246.g8790</name>
    <name evidence="2" type="ORF">STYLEM_8151</name>
</gene>
<accession>A0A078AA76</accession>
<keyword evidence="1" id="KW-0812">Transmembrane</keyword>
<keyword evidence="1" id="KW-0472">Membrane</keyword>
<protein>
    <submittedName>
        <fullName evidence="2">Uncharacterized protein</fullName>
    </submittedName>
</protein>
<evidence type="ECO:0000313" key="2">
    <source>
        <dbReference type="EMBL" id="CDW79165.1"/>
    </source>
</evidence>
<proteinExistence type="predicted"/>
<dbReference type="SUPFAM" id="SSF103473">
    <property type="entry name" value="MFS general substrate transporter"/>
    <property type="match status" value="1"/>
</dbReference>